<feature type="transmembrane region" description="Helical" evidence="7">
    <location>
        <begin position="69"/>
        <end position="88"/>
    </location>
</feature>
<dbReference type="RefSeq" id="WP_161822411.1">
    <property type="nucleotide sequence ID" value="NZ_LSRS01000005.1"/>
</dbReference>
<evidence type="ECO:0000259" key="8">
    <source>
        <dbReference type="PROSITE" id="PS50928"/>
    </source>
</evidence>
<accession>A0A9D2WNS5</accession>
<feature type="transmembrane region" description="Helical" evidence="7">
    <location>
        <begin position="223"/>
        <end position="242"/>
    </location>
</feature>
<dbReference type="AlphaFoldDB" id="A0A9D2WNS5"/>
<dbReference type="InterPro" id="IPR000515">
    <property type="entry name" value="MetI-like"/>
</dbReference>
<feature type="domain" description="ABC transmembrane type-1" evidence="8">
    <location>
        <begin position="61"/>
        <end position="241"/>
    </location>
</feature>
<keyword evidence="4 7" id="KW-0812">Transmembrane</keyword>
<proteinExistence type="inferred from homology"/>
<evidence type="ECO:0000256" key="6">
    <source>
        <dbReference type="ARBA" id="ARBA00023136"/>
    </source>
</evidence>
<dbReference type="PANTHER" id="PTHR30151">
    <property type="entry name" value="ALKANE SULFONATE ABC TRANSPORTER-RELATED, MEMBRANE SUBUNIT"/>
    <property type="match status" value="1"/>
</dbReference>
<dbReference type="GO" id="GO:0055085">
    <property type="term" value="P:transmembrane transport"/>
    <property type="evidence" value="ECO:0007669"/>
    <property type="project" value="InterPro"/>
</dbReference>
<keyword evidence="6 7" id="KW-0472">Membrane</keyword>
<evidence type="ECO:0000256" key="5">
    <source>
        <dbReference type="ARBA" id="ARBA00022989"/>
    </source>
</evidence>
<sequence>MPNSTSKNDLAFRYSLLGVLLIVIGWQLISLFYNQVIFPSPAETIQALLSIMISGEVLDNLITTFQRQIVGLTFGVTLGIICGIVAGLNRKVELICQPFIYTLLSVPAIVFVVMAMVWFGMGTTMAIFLVTLLVYPTMYMNTLEGFKSIDRSLLEMKQVYKLPAWITIKKIYLPGLTNSLVAGFSLSATASVRLTIMAELIGAREGIGQKIAVSRAYLETERLFAWVLVLLMIIIFLEFVIIRPLNAFSARWKQNYQ</sequence>
<feature type="transmembrane region" description="Helical" evidence="7">
    <location>
        <begin position="100"/>
        <end position="119"/>
    </location>
</feature>
<comment type="similarity">
    <text evidence="7">Belongs to the binding-protein-dependent transport system permease family.</text>
</comment>
<protein>
    <submittedName>
        <fullName evidence="9">Aliphatic sulfonates transport permease protein SsuC</fullName>
    </submittedName>
</protein>
<dbReference type="Pfam" id="PF00528">
    <property type="entry name" value="BPD_transp_1"/>
    <property type="match status" value="1"/>
</dbReference>
<dbReference type="OrthoDB" id="9796361at2"/>
<evidence type="ECO:0000256" key="2">
    <source>
        <dbReference type="ARBA" id="ARBA00022448"/>
    </source>
</evidence>
<evidence type="ECO:0000313" key="9">
    <source>
        <dbReference type="EMBL" id="KAF1084303.1"/>
    </source>
</evidence>
<keyword evidence="5 7" id="KW-1133">Transmembrane helix</keyword>
<evidence type="ECO:0000256" key="4">
    <source>
        <dbReference type="ARBA" id="ARBA00022692"/>
    </source>
</evidence>
<dbReference type="EMBL" id="LSRS01000005">
    <property type="protein sequence ID" value="KAF1084303.1"/>
    <property type="molecule type" value="Genomic_DNA"/>
</dbReference>
<comment type="subcellular location">
    <subcellularLocation>
        <location evidence="1 7">Cell membrane</location>
        <topology evidence="1 7">Multi-pass membrane protein</topology>
    </subcellularLocation>
</comment>
<reference evidence="9" key="1">
    <citation type="submission" date="2016-02" db="EMBL/GenBank/DDBJ databases">
        <title>Draft Genome Sequence of Sporotomaculum syntrophicum Strain FB, a Syntrophic Benzoate Degrader.</title>
        <authorList>
            <person name="Nobu M.K."/>
            <person name="Narihiro T."/>
            <person name="Qiu Y.-L."/>
            <person name="Ohashi A."/>
            <person name="Liu W.-T."/>
            <person name="Yuji S."/>
        </authorList>
    </citation>
    <scope>NUCLEOTIDE SEQUENCE</scope>
    <source>
        <strain evidence="9">FB</strain>
    </source>
</reference>
<evidence type="ECO:0000256" key="1">
    <source>
        <dbReference type="ARBA" id="ARBA00004651"/>
    </source>
</evidence>
<organism evidence="9 10">
    <name type="scientific">Sporotomaculum syntrophicum</name>
    <dbReference type="NCBI Taxonomy" id="182264"/>
    <lineage>
        <taxon>Bacteria</taxon>
        <taxon>Bacillati</taxon>
        <taxon>Bacillota</taxon>
        <taxon>Clostridia</taxon>
        <taxon>Eubacteriales</taxon>
        <taxon>Desulfallaceae</taxon>
        <taxon>Sporotomaculum</taxon>
    </lineage>
</organism>
<feature type="transmembrane region" description="Helical" evidence="7">
    <location>
        <begin position="12"/>
        <end position="33"/>
    </location>
</feature>
<evidence type="ECO:0000313" key="10">
    <source>
        <dbReference type="Proteomes" id="UP000798488"/>
    </source>
</evidence>
<keyword evidence="3" id="KW-1003">Cell membrane</keyword>
<comment type="caution">
    <text evidence="9">The sequence shown here is derived from an EMBL/GenBank/DDBJ whole genome shotgun (WGS) entry which is preliminary data.</text>
</comment>
<evidence type="ECO:0000256" key="3">
    <source>
        <dbReference type="ARBA" id="ARBA00022475"/>
    </source>
</evidence>
<dbReference type="PANTHER" id="PTHR30151:SF0">
    <property type="entry name" value="ABC TRANSPORTER PERMEASE PROTEIN MJ0413-RELATED"/>
    <property type="match status" value="1"/>
</dbReference>
<evidence type="ECO:0000256" key="7">
    <source>
        <dbReference type="RuleBase" id="RU363032"/>
    </source>
</evidence>
<keyword evidence="2 7" id="KW-0813">Transport</keyword>
<keyword evidence="10" id="KW-1185">Reference proteome</keyword>
<dbReference type="Gene3D" id="1.10.3720.10">
    <property type="entry name" value="MetI-like"/>
    <property type="match status" value="1"/>
</dbReference>
<dbReference type="CDD" id="cd06261">
    <property type="entry name" value="TM_PBP2"/>
    <property type="match status" value="1"/>
</dbReference>
<name>A0A9D2WNS5_9FIRM</name>
<dbReference type="SUPFAM" id="SSF161098">
    <property type="entry name" value="MetI-like"/>
    <property type="match status" value="1"/>
</dbReference>
<dbReference type="Proteomes" id="UP000798488">
    <property type="component" value="Unassembled WGS sequence"/>
</dbReference>
<dbReference type="PROSITE" id="PS50928">
    <property type="entry name" value="ABC_TM1"/>
    <property type="match status" value="1"/>
</dbReference>
<dbReference type="GO" id="GO:0005886">
    <property type="term" value="C:plasma membrane"/>
    <property type="evidence" value="ECO:0007669"/>
    <property type="project" value="UniProtKB-SubCell"/>
</dbReference>
<gene>
    <name evidence="9" type="primary">ssuC_4</name>
    <name evidence="9" type="ORF">SPSYN_02079</name>
</gene>
<dbReference type="InterPro" id="IPR035906">
    <property type="entry name" value="MetI-like_sf"/>
</dbReference>